<keyword evidence="3" id="KW-1185">Reference proteome</keyword>
<dbReference type="AlphaFoldDB" id="A0A6L6Q488"/>
<name>A0A6L6Q488_9BURK</name>
<dbReference type="EMBL" id="WNLA01000013">
    <property type="protein sequence ID" value="MTW04028.1"/>
    <property type="molecule type" value="Genomic_DNA"/>
</dbReference>
<reference evidence="2 3" key="1">
    <citation type="submission" date="2019-11" db="EMBL/GenBank/DDBJ databases">
        <title>Type strains purchased from KCTC, JCM and DSMZ.</title>
        <authorList>
            <person name="Lu H."/>
        </authorList>
    </citation>
    <scope>NUCLEOTIDE SEQUENCE [LARGE SCALE GENOMIC DNA]</scope>
    <source>
        <strain evidence="2 3">KCTC 42409</strain>
    </source>
</reference>
<feature type="chain" id="PRO_5026695958" description="LamG domain-containing protein" evidence="1">
    <location>
        <begin position="36"/>
        <end position="284"/>
    </location>
</feature>
<evidence type="ECO:0000256" key="1">
    <source>
        <dbReference type="SAM" id="SignalP"/>
    </source>
</evidence>
<dbReference type="Pfam" id="PF14099">
    <property type="entry name" value="Polysacc_lyase"/>
    <property type="match status" value="1"/>
</dbReference>
<sequence length="284" mass="30655">MRLQCFWEIQMNFTRHFCLAAGMLAACLAATGAYAQVDATIGGTVDASKFSTRYGLSSASTANLTFVSDPAGSGRTVLMTRVKSTDANVGAIKRTDFYPLNESRTTGMRWYGISVYIPSTWVVHPNPTVIAQIDNGTTATNLAAPLSLLVRGNALEMNLNSNYLSATSATVSNSTKEVIKLGPLVTNRWYCLVVRSDWQPTLGSGAITMWMNGEKVYNASNSTNSYFGAAHTPRTGLMFPGLMGVTERTLYTDFIRLGGASTTALQMYQVSPCANFIGGNAIQW</sequence>
<protein>
    <recommendedName>
        <fullName evidence="4">LamG domain-containing protein</fullName>
    </recommendedName>
</protein>
<dbReference type="OrthoDB" id="8740776at2"/>
<evidence type="ECO:0008006" key="4">
    <source>
        <dbReference type="Google" id="ProtNLM"/>
    </source>
</evidence>
<gene>
    <name evidence="2" type="ORF">GM668_18260</name>
</gene>
<proteinExistence type="predicted"/>
<feature type="signal peptide" evidence="1">
    <location>
        <begin position="1"/>
        <end position="35"/>
    </location>
</feature>
<dbReference type="Gene3D" id="2.60.120.200">
    <property type="match status" value="1"/>
</dbReference>
<comment type="caution">
    <text evidence="2">The sequence shown here is derived from an EMBL/GenBank/DDBJ whole genome shotgun (WGS) entry which is preliminary data.</text>
</comment>
<organism evidence="2 3">
    <name type="scientific">Pseudoduganella ginsengisoli</name>
    <dbReference type="NCBI Taxonomy" id="1462440"/>
    <lineage>
        <taxon>Bacteria</taxon>
        <taxon>Pseudomonadati</taxon>
        <taxon>Pseudomonadota</taxon>
        <taxon>Betaproteobacteria</taxon>
        <taxon>Burkholderiales</taxon>
        <taxon>Oxalobacteraceae</taxon>
        <taxon>Telluria group</taxon>
        <taxon>Pseudoduganella</taxon>
    </lineage>
</organism>
<evidence type="ECO:0000313" key="2">
    <source>
        <dbReference type="EMBL" id="MTW04028.1"/>
    </source>
</evidence>
<accession>A0A6L6Q488</accession>
<evidence type="ECO:0000313" key="3">
    <source>
        <dbReference type="Proteomes" id="UP000484015"/>
    </source>
</evidence>
<dbReference type="PROSITE" id="PS51257">
    <property type="entry name" value="PROKAR_LIPOPROTEIN"/>
    <property type="match status" value="1"/>
</dbReference>
<dbReference type="InterPro" id="IPR025975">
    <property type="entry name" value="Polysacc_lyase"/>
</dbReference>
<keyword evidence="1" id="KW-0732">Signal</keyword>
<dbReference type="Proteomes" id="UP000484015">
    <property type="component" value="Unassembled WGS sequence"/>
</dbReference>